<evidence type="ECO:0000256" key="2">
    <source>
        <dbReference type="PIRSR" id="PIRSR018571-1"/>
    </source>
</evidence>
<dbReference type="GO" id="GO:0030435">
    <property type="term" value="P:sporulation resulting in formation of a cellular spore"/>
    <property type="evidence" value="ECO:0007669"/>
    <property type="project" value="UniProtKB-KW"/>
</dbReference>
<keyword evidence="1 4" id="KW-0378">Hydrolase</keyword>
<dbReference type="AlphaFoldDB" id="A0A4Z0YBX3"/>
<comment type="similarity">
    <text evidence="1">Belongs to the peptidase U4 family.</text>
</comment>
<keyword evidence="1" id="KW-0064">Aspartyl protease</keyword>
<evidence type="ECO:0000256" key="3">
    <source>
        <dbReference type="SAM" id="Phobius"/>
    </source>
</evidence>
<feature type="transmembrane region" description="Helical" evidence="3">
    <location>
        <begin position="90"/>
        <end position="111"/>
    </location>
</feature>
<feature type="transmembrane region" description="Helical" evidence="3">
    <location>
        <begin position="123"/>
        <end position="143"/>
    </location>
</feature>
<keyword evidence="3" id="KW-0812">Transmembrane</keyword>
<dbReference type="Proteomes" id="UP000297714">
    <property type="component" value="Unassembled WGS sequence"/>
</dbReference>
<evidence type="ECO:0000313" key="4">
    <source>
        <dbReference type="EMBL" id="TGJ76460.1"/>
    </source>
</evidence>
<dbReference type="RefSeq" id="WP_135659134.1">
    <property type="nucleotide sequence ID" value="NZ_JAJUFJ010000001.1"/>
</dbReference>
<proteinExistence type="inferred from homology"/>
<protein>
    <recommendedName>
        <fullName evidence="1">Sporulation sigma-E factor-processing peptidase</fullName>
        <ecNumber evidence="1">3.4.23.-</ecNumber>
    </recommendedName>
    <alternativeName>
        <fullName evidence="1">Membrane-associated aspartic protease</fullName>
    </alternativeName>
    <alternativeName>
        <fullName evidence="1">Stage II sporulation protein GA</fullName>
    </alternativeName>
</protein>
<dbReference type="GO" id="GO:0030436">
    <property type="term" value="P:asexual sporulation"/>
    <property type="evidence" value="ECO:0007669"/>
    <property type="project" value="InterPro"/>
</dbReference>
<dbReference type="GO" id="GO:0005886">
    <property type="term" value="C:plasma membrane"/>
    <property type="evidence" value="ECO:0007669"/>
    <property type="project" value="UniProtKB-SubCell"/>
</dbReference>
<keyword evidence="1" id="KW-1003">Cell membrane</keyword>
<keyword evidence="1 3" id="KW-0472">Membrane</keyword>
<dbReference type="PIRSF" id="PIRSF018571">
    <property type="entry name" value="SpoIIGA"/>
    <property type="match status" value="1"/>
</dbReference>
<feature type="transmembrane region" description="Helical" evidence="3">
    <location>
        <begin position="60"/>
        <end position="78"/>
    </location>
</feature>
<keyword evidence="1" id="KW-0749">Sporulation</keyword>
<name>A0A4Z0YBX3_9FIRM</name>
<keyword evidence="5" id="KW-1185">Reference proteome</keyword>
<comment type="subcellular location">
    <subcellularLocation>
        <location evidence="1">Cell membrane</location>
    </subcellularLocation>
</comment>
<comment type="caution">
    <text evidence="4">The sequence shown here is derived from an EMBL/GenBank/DDBJ whole genome shotgun (WGS) entry which is preliminary data.</text>
</comment>
<dbReference type="EMBL" id="SRMQ01000005">
    <property type="protein sequence ID" value="TGJ76460.1"/>
    <property type="molecule type" value="Genomic_DNA"/>
</dbReference>
<feature type="transmembrane region" description="Helical" evidence="3">
    <location>
        <begin position="37"/>
        <end position="54"/>
    </location>
</feature>
<gene>
    <name evidence="4" type="primary">spoIIGA</name>
    <name evidence="4" type="ORF">CAGA_13710</name>
</gene>
<feature type="transmembrane region" description="Helical" evidence="3">
    <location>
        <begin position="6"/>
        <end position="25"/>
    </location>
</feature>
<accession>A0A4Z0YBX3</accession>
<sequence>MKQKIYIDILVGVNLFINYFLLLAVSKLLSLPVKRSRLLLAASLGAVGSLSILLPEIPMFFSFLLKMAMSALIILAAYPLAGLKSFLRELAAFYVISFSFAGFMIALWYFFAPQGLIIKNSVVYFNISPLFLVGMTVICYFIIRLIHRITGRQAPEDLFCTIQIDMNGRTVSCSAKVDTGNTLKEPFSNAPVAVVCEDCITEIIPKENKKIRLVPYQSVSGTGLLPAFKPDKLTVCIGSRKTEIHEVYIAVTKSKLGAFSALLNPDLCQKTSA</sequence>
<dbReference type="GO" id="GO:0006508">
    <property type="term" value="P:proteolysis"/>
    <property type="evidence" value="ECO:0007669"/>
    <property type="project" value="UniProtKB-KW"/>
</dbReference>
<comment type="function">
    <text evidence="1">Probable aspartic protease that is responsible for the proteolytic cleavage of the RNA polymerase sigma E factor (SigE/spoIIGB) to yield the active peptide in the mother cell during sporulation. Responds to a signal from the forespore that is triggered by the extracellular signal protein SpoIIR.</text>
</comment>
<keyword evidence="3" id="KW-1133">Transmembrane helix</keyword>
<keyword evidence="1" id="KW-0645">Protease</keyword>
<dbReference type="InterPro" id="IPR005081">
    <property type="entry name" value="SpoIIGA"/>
</dbReference>
<evidence type="ECO:0000313" key="5">
    <source>
        <dbReference type="Proteomes" id="UP000297714"/>
    </source>
</evidence>
<dbReference type="Pfam" id="PF03419">
    <property type="entry name" value="Peptidase_U4"/>
    <property type="match status" value="1"/>
</dbReference>
<dbReference type="EC" id="3.4.23.-" evidence="1"/>
<dbReference type="GO" id="GO:0004190">
    <property type="term" value="F:aspartic-type endopeptidase activity"/>
    <property type="evidence" value="ECO:0007669"/>
    <property type="project" value="UniProtKB-KW"/>
</dbReference>
<feature type="active site" evidence="2">
    <location>
        <position position="178"/>
    </location>
</feature>
<dbReference type="OrthoDB" id="2690199at2"/>
<reference evidence="4 5" key="1">
    <citation type="submission" date="2019-04" db="EMBL/GenBank/DDBJ databases">
        <authorList>
            <person name="Poehlein A."/>
            <person name="Bengelsdorf F.R."/>
            <person name="Duerre P."/>
            <person name="Daniel R."/>
        </authorList>
    </citation>
    <scope>NUCLEOTIDE SEQUENCE [LARGE SCALE GENOMIC DNA]</scope>
    <source>
        <strain evidence="4 5">BS-1</strain>
    </source>
</reference>
<organism evidence="4 5">
    <name type="scientific">Caproiciproducens galactitolivorans</name>
    <dbReference type="NCBI Taxonomy" id="642589"/>
    <lineage>
        <taxon>Bacteria</taxon>
        <taxon>Bacillati</taxon>
        <taxon>Bacillota</taxon>
        <taxon>Clostridia</taxon>
        <taxon>Eubacteriales</taxon>
        <taxon>Acutalibacteraceae</taxon>
        <taxon>Caproiciproducens</taxon>
    </lineage>
</organism>
<evidence type="ECO:0000256" key="1">
    <source>
        <dbReference type="PIRNR" id="PIRNR018571"/>
    </source>
</evidence>